<evidence type="ECO:0000256" key="1">
    <source>
        <dbReference type="ARBA" id="ARBA00023015"/>
    </source>
</evidence>
<dbReference type="Gene3D" id="1.10.10.10">
    <property type="entry name" value="Winged helix-like DNA-binding domain superfamily/Winged helix DNA-binding domain"/>
    <property type="match status" value="1"/>
</dbReference>
<dbReference type="CDD" id="cd07377">
    <property type="entry name" value="WHTH_GntR"/>
    <property type="match status" value="1"/>
</dbReference>
<dbReference type="SUPFAM" id="SSF48008">
    <property type="entry name" value="GntR ligand-binding domain-like"/>
    <property type="match status" value="1"/>
</dbReference>
<keyword evidence="1" id="KW-0805">Transcription regulation</keyword>
<gene>
    <name evidence="6" type="ORF">E1267_07585</name>
</gene>
<protein>
    <submittedName>
        <fullName evidence="6">GntR family transcriptional regulator</fullName>
    </submittedName>
</protein>
<dbReference type="InterPro" id="IPR008920">
    <property type="entry name" value="TF_FadR/GntR_C"/>
</dbReference>
<accession>A0A4R4NJT3</accession>
<dbReference type="GO" id="GO:0003700">
    <property type="term" value="F:DNA-binding transcription factor activity"/>
    <property type="evidence" value="ECO:0007669"/>
    <property type="project" value="InterPro"/>
</dbReference>
<evidence type="ECO:0000313" key="6">
    <source>
        <dbReference type="EMBL" id="TDC09335.1"/>
    </source>
</evidence>
<dbReference type="InterPro" id="IPR036390">
    <property type="entry name" value="WH_DNA-bd_sf"/>
</dbReference>
<dbReference type="SMART" id="SM00895">
    <property type="entry name" value="FCD"/>
    <property type="match status" value="1"/>
</dbReference>
<evidence type="ECO:0000256" key="4">
    <source>
        <dbReference type="SAM" id="MobiDB-lite"/>
    </source>
</evidence>
<keyword evidence="3" id="KW-0804">Transcription</keyword>
<dbReference type="SMART" id="SM00345">
    <property type="entry name" value="HTH_GNTR"/>
    <property type="match status" value="1"/>
</dbReference>
<organism evidence="6 7">
    <name type="scientific">Nonomuraea longispora</name>
    <dbReference type="NCBI Taxonomy" id="1848320"/>
    <lineage>
        <taxon>Bacteria</taxon>
        <taxon>Bacillati</taxon>
        <taxon>Actinomycetota</taxon>
        <taxon>Actinomycetes</taxon>
        <taxon>Streptosporangiales</taxon>
        <taxon>Streptosporangiaceae</taxon>
        <taxon>Nonomuraea</taxon>
    </lineage>
</organism>
<dbReference type="Proteomes" id="UP000295157">
    <property type="component" value="Unassembled WGS sequence"/>
</dbReference>
<dbReference type="OrthoDB" id="9816161at2"/>
<evidence type="ECO:0000259" key="5">
    <source>
        <dbReference type="PROSITE" id="PS50949"/>
    </source>
</evidence>
<dbReference type="Pfam" id="PF07729">
    <property type="entry name" value="FCD"/>
    <property type="match status" value="1"/>
</dbReference>
<evidence type="ECO:0000256" key="3">
    <source>
        <dbReference type="ARBA" id="ARBA00023163"/>
    </source>
</evidence>
<dbReference type="Pfam" id="PF00392">
    <property type="entry name" value="GntR"/>
    <property type="match status" value="1"/>
</dbReference>
<dbReference type="InterPro" id="IPR011711">
    <property type="entry name" value="GntR_C"/>
</dbReference>
<keyword evidence="2" id="KW-0238">DNA-binding</keyword>
<dbReference type="EMBL" id="SMJZ01000018">
    <property type="protein sequence ID" value="TDC09335.1"/>
    <property type="molecule type" value="Genomic_DNA"/>
</dbReference>
<dbReference type="PROSITE" id="PS50949">
    <property type="entry name" value="HTH_GNTR"/>
    <property type="match status" value="1"/>
</dbReference>
<reference evidence="6 7" key="1">
    <citation type="submission" date="2019-02" db="EMBL/GenBank/DDBJ databases">
        <title>Draft genome sequences of novel Actinobacteria.</title>
        <authorList>
            <person name="Sahin N."/>
            <person name="Ay H."/>
            <person name="Saygin H."/>
        </authorList>
    </citation>
    <scope>NUCLEOTIDE SEQUENCE [LARGE SCALE GENOMIC DNA]</scope>
    <source>
        <strain evidence="6 7">KC201</strain>
    </source>
</reference>
<dbReference type="GO" id="GO:0003677">
    <property type="term" value="F:DNA binding"/>
    <property type="evidence" value="ECO:0007669"/>
    <property type="project" value="UniProtKB-KW"/>
</dbReference>
<dbReference type="InterPro" id="IPR036388">
    <property type="entry name" value="WH-like_DNA-bd_sf"/>
</dbReference>
<dbReference type="AlphaFoldDB" id="A0A4R4NJT3"/>
<feature type="compositionally biased region" description="Low complexity" evidence="4">
    <location>
        <begin position="15"/>
        <end position="30"/>
    </location>
</feature>
<dbReference type="Gene3D" id="1.20.120.530">
    <property type="entry name" value="GntR ligand-binding domain-like"/>
    <property type="match status" value="1"/>
</dbReference>
<keyword evidence="7" id="KW-1185">Reference proteome</keyword>
<comment type="caution">
    <text evidence="6">The sequence shown here is derived from an EMBL/GenBank/DDBJ whole genome shotgun (WGS) entry which is preliminary data.</text>
</comment>
<evidence type="ECO:0000313" key="7">
    <source>
        <dbReference type="Proteomes" id="UP000295157"/>
    </source>
</evidence>
<evidence type="ECO:0000256" key="2">
    <source>
        <dbReference type="ARBA" id="ARBA00023125"/>
    </source>
</evidence>
<feature type="domain" description="HTH gntR-type" evidence="5">
    <location>
        <begin position="34"/>
        <end position="101"/>
    </location>
</feature>
<dbReference type="PANTHER" id="PTHR43537:SF24">
    <property type="entry name" value="GLUCONATE OPERON TRANSCRIPTIONAL REPRESSOR"/>
    <property type="match status" value="1"/>
</dbReference>
<dbReference type="SUPFAM" id="SSF46785">
    <property type="entry name" value="Winged helix' DNA-binding domain"/>
    <property type="match status" value="1"/>
</dbReference>
<feature type="region of interest" description="Disordered" evidence="4">
    <location>
        <begin position="1"/>
        <end position="36"/>
    </location>
</feature>
<dbReference type="PANTHER" id="PTHR43537">
    <property type="entry name" value="TRANSCRIPTIONAL REGULATOR, GNTR FAMILY"/>
    <property type="match status" value="1"/>
</dbReference>
<sequence length="246" mass="26091">MSDVRRGADLSADLGASGARADAPAGPAPARRGEGDADAVLGEIRDAIVRGEYVPDQRLVEADLSARFGAGRSAVRTALLQLANEGLVERVQNRGARVRTVSLEEAIEISEVRMAVEGLCAAKAAERAKADDAAELRGIGARMEAAVAMGDVLGYSEANQLLHQRIRALSGQGTAERVLERLRAQSVRHQFRLALQPGRPAVSLPEHLAIIEAICSGDARAAERAVRRHLGSVIEALKAANHQPPR</sequence>
<name>A0A4R4NJT3_9ACTN</name>
<proteinExistence type="predicted"/>
<dbReference type="InterPro" id="IPR000524">
    <property type="entry name" value="Tscrpt_reg_HTH_GntR"/>
</dbReference>